<evidence type="ECO:0000313" key="2">
    <source>
        <dbReference type="EMBL" id="KVT53061.1"/>
    </source>
</evidence>
<accession>A0AAW3NBJ3</accession>
<feature type="region of interest" description="Disordered" evidence="1">
    <location>
        <begin position="95"/>
        <end position="123"/>
    </location>
</feature>
<organism evidence="2 3">
    <name type="scientific">Burkholderia ubonensis</name>
    <dbReference type="NCBI Taxonomy" id="101571"/>
    <lineage>
        <taxon>Bacteria</taxon>
        <taxon>Pseudomonadati</taxon>
        <taxon>Pseudomonadota</taxon>
        <taxon>Betaproteobacteria</taxon>
        <taxon>Burkholderiales</taxon>
        <taxon>Burkholderiaceae</taxon>
        <taxon>Burkholderia</taxon>
        <taxon>Burkholderia cepacia complex</taxon>
    </lineage>
</organism>
<dbReference type="EMBL" id="LPDO01000077">
    <property type="protein sequence ID" value="KVT53061.1"/>
    <property type="molecule type" value="Genomic_DNA"/>
</dbReference>
<dbReference type="Proteomes" id="UP000056732">
    <property type="component" value="Unassembled WGS sequence"/>
</dbReference>
<gene>
    <name evidence="2" type="ORF">WK53_07920</name>
</gene>
<dbReference type="AlphaFoldDB" id="A0AAW3NBJ3"/>
<evidence type="ECO:0000313" key="3">
    <source>
        <dbReference type="Proteomes" id="UP000056732"/>
    </source>
</evidence>
<name>A0AAW3NBJ3_9BURK</name>
<evidence type="ECO:0008006" key="4">
    <source>
        <dbReference type="Google" id="ProtNLM"/>
    </source>
</evidence>
<proteinExistence type="predicted"/>
<sequence>MSECAAMHRHIKGVLTENGIKLTPLMPIQVPNGGAALDKAREYLTGPLKFPESAVKVHVSEEPAPNLQALAQDPTVEVLVFKMAVVDGVSSAAQARRSRAGGSLRDAAGQADAGRLHRHSPGPRAAVGVGGDAWLQPCELRAFHRQRGCDARCAGAFAKRSSTSVGTPEQVLFDNAKSVIVERDAFGDVQHRWNTQLLALVETYGFSVTALDAVVGIRIPVMEG</sequence>
<feature type="compositionally biased region" description="Low complexity" evidence="1">
    <location>
        <begin position="95"/>
        <end position="109"/>
    </location>
</feature>
<protein>
    <recommendedName>
        <fullName evidence="4">Integrase catalytic domain-containing protein</fullName>
    </recommendedName>
</protein>
<comment type="caution">
    <text evidence="2">The sequence shown here is derived from an EMBL/GenBank/DDBJ whole genome shotgun (WGS) entry which is preliminary data.</text>
</comment>
<evidence type="ECO:0000256" key="1">
    <source>
        <dbReference type="SAM" id="MobiDB-lite"/>
    </source>
</evidence>
<reference evidence="2 3" key="1">
    <citation type="submission" date="2015-11" db="EMBL/GenBank/DDBJ databases">
        <title>Expanding the genomic diversity of Burkholderia species for the development of highly accurate diagnostics.</title>
        <authorList>
            <person name="Sahl J."/>
            <person name="Keim P."/>
            <person name="Wagner D."/>
        </authorList>
    </citation>
    <scope>NUCLEOTIDE SEQUENCE [LARGE SCALE GENOMIC DNA]</scope>
    <source>
        <strain evidence="2 3">MSMB1137WGS</strain>
    </source>
</reference>